<evidence type="ECO:0000256" key="8">
    <source>
        <dbReference type="SAM" id="Phobius"/>
    </source>
</evidence>
<evidence type="ECO:0000256" key="7">
    <source>
        <dbReference type="SAM" id="MobiDB-lite"/>
    </source>
</evidence>
<evidence type="ECO:0000256" key="2">
    <source>
        <dbReference type="ARBA" id="ARBA00022692"/>
    </source>
</evidence>
<name>V9K7E8_CALMI</name>
<dbReference type="GO" id="GO:0015031">
    <property type="term" value="P:protein transport"/>
    <property type="evidence" value="ECO:0007669"/>
    <property type="project" value="InterPro"/>
</dbReference>
<dbReference type="GO" id="GO:0005789">
    <property type="term" value="C:endoplasmic reticulum membrane"/>
    <property type="evidence" value="ECO:0007669"/>
    <property type="project" value="UniProtKB-SubCell"/>
</dbReference>
<evidence type="ECO:0000313" key="10">
    <source>
        <dbReference type="EMBL" id="AFO93938.1"/>
    </source>
</evidence>
<evidence type="ECO:0000256" key="3">
    <source>
        <dbReference type="ARBA" id="ARBA00022824"/>
    </source>
</evidence>
<feature type="compositionally biased region" description="Basic residues" evidence="7">
    <location>
        <begin position="160"/>
        <end position="170"/>
    </location>
</feature>
<feature type="compositionally biased region" description="Basic and acidic residues" evidence="7">
    <location>
        <begin position="196"/>
        <end position="209"/>
    </location>
</feature>
<feature type="compositionally biased region" description="Basic and acidic residues" evidence="7">
    <location>
        <begin position="73"/>
        <end position="85"/>
    </location>
</feature>
<feature type="region of interest" description="Disordered" evidence="7">
    <location>
        <begin position="48"/>
        <end position="224"/>
    </location>
</feature>
<accession>V9K7E8</accession>
<evidence type="ECO:0000256" key="5">
    <source>
        <dbReference type="ARBA" id="ARBA00023136"/>
    </source>
</evidence>
<dbReference type="Pfam" id="PF05104">
    <property type="entry name" value="Rib_recp_KP_reg"/>
    <property type="match status" value="1"/>
</dbReference>
<evidence type="ECO:0000256" key="6">
    <source>
        <dbReference type="SAM" id="Coils"/>
    </source>
</evidence>
<dbReference type="PANTHER" id="PTHR18864:SF1">
    <property type="entry name" value="KINECTIN"/>
    <property type="match status" value="1"/>
</dbReference>
<proteinExistence type="evidence at transcript level"/>
<feature type="coiled-coil region" evidence="6">
    <location>
        <begin position="383"/>
        <end position="554"/>
    </location>
</feature>
<reference evidence="10" key="1">
    <citation type="journal article" date="2014" name="Nature">
        <title>Elephant shark genome provides unique insights into gnathostome evolution.</title>
        <authorList>
            <consortium name="International Elephant Shark Genome Sequencing Consortium"/>
            <person name="Venkatesh B."/>
            <person name="Lee A.P."/>
            <person name="Ravi V."/>
            <person name="Maurya A.K."/>
            <person name="Lian M.M."/>
            <person name="Swann J.B."/>
            <person name="Ohta Y."/>
            <person name="Flajnik M.F."/>
            <person name="Sutoh Y."/>
            <person name="Kasahara M."/>
            <person name="Hoon S."/>
            <person name="Gangu V."/>
            <person name="Roy S.W."/>
            <person name="Irimia M."/>
            <person name="Korzh V."/>
            <person name="Kondrychyn I."/>
            <person name="Lim Z.W."/>
            <person name="Tay B.H."/>
            <person name="Tohari S."/>
            <person name="Kong K.W."/>
            <person name="Ho S."/>
            <person name="Lorente-Galdos B."/>
            <person name="Quilez J."/>
            <person name="Marques-Bonet T."/>
            <person name="Raney B.J."/>
            <person name="Ingham P.W."/>
            <person name="Tay A."/>
            <person name="Hillier L.W."/>
            <person name="Minx P."/>
            <person name="Boehm T."/>
            <person name="Wilson R.K."/>
            <person name="Brenner S."/>
            <person name="Warren W.C."/>
        </authorList>
    </citation>
    <scope>NUCLEOTIDE SEQUENCE</scope>
    <source>
        <tissue evidence="10">Heart</tissue>
    </source>
</reference>
<feature type="coiled-coil region" evidence="6">
    <location>
        <begin position="1166"/>
        <end position="1326"/>
    </location>
</feature>
<protein>
    <submittedName>
        <fullName evidence="10">Kinectin</fullName>
    </submittedName>
</protein>
<keyword evidence="5 8" id="KW-0472">Membrane</keyword>
<keyword evidence="4 8" id="KW-1133">Transmembrane helix</keyword>
<organism evidence="10">
    <name type="scientific">Callorhinchus milii</name>
    <name type="common">Ghost shark</name>
    <dbReference type="NCBI Taxonomy" id="7868"/>
    <lineage>
        <taxon>Eukaryota</taxon>
        <taxon>Metazoa</taxon>
        <taxon>Chordata</taxon>
        <taxon>Craniata</taxon>
        <taxon>Vertebrata</taxon>
        <taxon>Chondrichthyes</taxon>
        <taxon>Holocephali</taxon>
        <taxon>Chimaeriformes</taxon>
        <taxon>Callorhinchidae</taxon>
        <taxon>Callorhinchus</taxon>
    </lineage>
</organism>
<keyword evidence="3" id="KW-0256">Endoplasmic reticulum</keyword>
<feature type="compositionally biased region" description="Basic residues" evidence="7">
    <location>
        <begin position="113"/>
        <end position="123"/>
    </location>
</feature>
<dbReference type="PANTHER" id="PTHR18864">
    <property type="entry name" value="KINECTIN"/>
    <property type="match status" value="1"/>
</dbReference>
<comment type="subcellular location">
    <subcellularLocation>
        <location evidence="1">Endoplasmic reticulum membrane</location>
        <topology evidence="1">Single-pass membrane protein</topology>
    </subcellularLocation>
</comment>
<evidence type="ECO:0000256" key="4">
    <source>
        <dbReference type="ARBA" id="ARBA00022989"/>
    </source>
</evidence>
<keyword evidence="2 8" id="KW-0812">Transmembrane</keyword>
<feature type="coiled-coil region" evidence="6">
    <location>
        <begin position="597"/>
        <end position="968"/>
    </location>
</feature>
<dbReference type="InterPro" id="IPR024854">
    <property type="entry name" value="Kinectin"/>
</dbReference>
<evidence type="ECO:0000256" key="1">
    <source>
        <dbReference type="ARBA" id="ARBA00004389"/>
    </source>
</evidence>
<sequence length="1398" mass="160398">MELYDSQYLLIIIPCVVIAVIFLFFWLFMKETSYDEVLAKQKRDVKPIPAKVDKKKSEKKKNKKKENPNGNLHESDSESAVRDMDLMDVLGPDEEPPVQILSPVVETSSGLKERKKKDKKSARSVHDETAGKDTEGLKVVGKRMELPVSKQLTPPDVQSSKRKSGHKKQKNGTDDAQDVRNAYIKEHTESLQNVTKKQDPVETKLHESAPGKPARKIPPKKQKSEAAPAVIEEVLIKSAVYVALMDNAEASASGEKKDPVDVDKSQMINSGVQKANAKKQRNEYDRENADIKFKDFLSSLKIMTFNAEEAISVAEILREKPVLQDVWQKLGGKSDLVTSLQHQLQEKDKLLRAFQEESALSNEKCKQFSQELVTEKQKASVIETKLREQRSALEKELGALQNKLQVSYQDHMNETQMQFRQLQEQIEALQQENRILRDAVSKAPTQLENKQSTELNKLRQDYARLMNEFTEKTNRLQQEEVQKKNLEVSYEQTVEQLKAQLQEEVERRQEDMQKYLRNITTEHEKRLVEVQAAKQDLQSKLLVAENEIGNKNKEVQSLHSKLTDNLVSKQQLEEKVVLLLDAEQKRANTDDVLKLQAQELLEQKGTMNAQMQNLHAQLASQASAVCLVEDLHQTIAERENKLKRMEESLESERIKVANQEQEFQNLQKTNRTLTNEIQKLQAQTSEQASALYMVEQMQKSIEDRDEKIKTVEELLETGLIQVANKGEEIEALDKENRILKQRILALEIEKAAQVSSSSLMADLHQTIDEQNKQIQSAKELLEAENIKMEINEREIQALKEDNEMLKQEGQEAQFQKTELVSTASKLEQAENIIRKKEQEVNSLKDSLSESAQALSNKATKIQDLEERNEKVILQITELRYQMESQVSLAEELQETVFEQERKINNVEGQLEVELSEVVNHQQTIKALQEEIETLQKKVQIAQHQKADQISAESNVKELENMIGKKEKEVYSLKVALEDSSKESTGIVSEMQSVAHENTILKIEIQELHNKVAEQEGELLKSELLLNVLGDKDQELTTLQQNNESLKADVEHQRKKNNELREKNWKAMEALTSTEKLLQDKVNKTAKESSQQVAALRSETKEMLRKLFPRVSVSSNLDYSDWMEAFERQAHKALSEKHKEGKMVTEHKLKENEEMLQLECEKYKMVLAETEGILQRLQDSVEEEEGKWKIKLDDSQRELLQMKLRITSLEDELQKVKREGREAENLIKRRDYLTSELEKVESERATYVTEVRELKVLLTELQKKLDDSCAEAIKQNEELNLLKTQLSETLTKLKTEQLETQKVVSNLQQAQESLNTIQAEIAKSLKDGSVVENSEISDVKEQLETKEKITLNLNQDVIHLQQLLQTLLQQLSKGRESSQNVIVQLEEKATRVLKGGTSV</sequence>
<keyword evidence="6" id="KW-0175">Coiled coil</keyword>
<evidence type="ECO:0000259" key="9">
    <source>
        <dbReference type="Pfam" id="PF05104"/>
    </source>
</evidence>
<feature type="domain" description="Ribosome receptor lysine/proline rich" evidence="9">
    <location>
        <begin position="29"/>
        <end position="126"/>
    </location>
</feature>
<feature type="compositionally biased region" description="Basic and acidic residues" evidence="7">
    <location>
        <begin position="124"/>
        <end position="136"/>
    </location>
</feature>
<dbReference type="EMBL" id="JW861421">
    <property type="protein sequence ID" value="AFO93938.1"/>
    <property type="molecule type" value="mRNA"/>
</dbReference>
<dbReference type="GO" id="GO:0019894">
    <property type="term" value="F:kinesin binding"/>
    <property type="evidence" value="ECO:0007669"/>
    <property type="project" value="InterPro"/>
</dbReference>
<feature type="coiled-coil region" evidence="6">
    <location>
        <begin position="997"/>
        <end position="1062"/>
    </location>
</feature>
<dbReference type="GO" id="GO:0007018">
    <property type="term" value="P:microtubule-based movement"/>
    <property type="evidence" value="ECO:0007669"/>
    <property type="project" value="InterPro"/>
</dbReference>
<feature type="transmembrane region" description="Helical" evidence="8">
    <location>
        <begin position="7"/>
        <end position="29"/>
    </location>
</feature>
<dbReference type="InterPro" id="IPR007794">
    <property type="entry name" value="Rib_rcpt_KP"/>
</dbReference>